<protein>
    <submittedName>
        <fullName evidence="1">Uncharacterized protein</fullName>
    </submittedName>
</protein>
<dbReference type="AlphaFoldDB" id="A0A550CHS8"/>
<reference evidence="1 2" key="1">
    <citation type="journal article" date="2019" name="New Phytol.">
        <title>Comparative genomics reveals unique wood-decay strategies and fruiting body development in the Schizophyllaceae.</title>
        <authorList>
            <person name="Almasi E."/>
            <person name="Sahu N."/>
            <person name="Krizsan K."/>
            <person name="Balint B."/>
            <person name="Kovacs G.M."/>
            <person name="Kiss B."/>
            <person name="Cseklye J."/>
            <person name="Drula E."/>
            <person name="Henrissat B."/>
            <person name="Nagy I."/>
            <person name="Chovatia M."/>
            <person name="Adam C."/>
            <person name="LaButti K."/>
            <person name="Lipzen A."/>
            <person name="Riley R."/>
            <person name="Grigoriev I.V."/>
            <person name="Nagy L.G."/>
        </authorList>
    </citation>
    <scope>NUCLEOTIDE SEQUENCE [LARGE SCALE GENOMIC DNA]</scope>
    <source>
        <strain evidence="1 2">NL-1724</strain>
    </source>
</reference>
<organism evidence="1 2">
    <name type="scientific">Schizophyllum amplum</name>
    <dbReference type="NCBI Taxonomy" id="97359"/>
    <lineage>
        <taxon>Eukaryota</taxon>
        <taxon>Fungi</taxon>
        <taxon>Dikarya</taxon>
        <taxon>Basidiomycota</taxon>
        <taxon>Agaricomycotina</taxon>
        <taxon>Agaricomycetes</taxon>
        <taxon>Agaricomycetidae</taxon>
        <taxon>Agaricales</taxon>
        <taxon>Schizophyllaceae</taxon>
        <taxon>Schizophyllum</taxon>
    </lineage>
</organism>
<dbReference type="Proteomes" id="UP000320762">
    <property type="component" value="Unassembled WGS sequence"/>
</dbReference>
<gene>
    <name evidence="1" type="ORF">BD626DRAFT_568082</name>
</gene>
<accession>A0A550CHS8</accession>
<dbReference type="EMBL" id="VDMD01000007">
    <property type="protein sequence ID" value="TRM64314.1"/>
    <property type="molecule type" value="Genomic_DNA"/>
</dbReference>
<proteinExistence type="predicted"/>
<evidence type="ECO:0000313" key="2">
    <source>
        <dbReference type="Proteomes" id="UP000320762"/>
    </source>
</evidence>
<name>A0A550CHS8_9AGAR</name>
<dbReference type="OrthoDB" id="2845803at2759"/>
<keyword evidence="2" id="KW-1185">Reference proteome</keyword>
<comment type="caution">
    <text evidence="1">The sequence shown here is derived from an EMBL/GenBank/DDBJ whole genome shotgun (WGS) entry which is preliminary data.</text>
</comment>
<evidence type="ECO:0000313" key="1">
    <source>
        <dbReference type="EMBL" id="TRM64314.1"/>
    </source>
</evidence>
<sequence>MQTETPFDIAHPGLHPLPHSLYPSSTPYSPPALHPSTQFRLKTLTDWSTAHIRAVFEAASDAAALRAIEDTFAERLEGSVNGAPLSRPHLAQMVLAMRQSAGPRGLRVEWVQAQEVPGDATLRDGSLGGMYVIRGIQRATPSGHPALFERHKTVAVRIESELLDPRIDSRRITSLVFVASDVRVNRQTAL</sequence>